<comment type="caution">
    <text evidence="2">The sequence shown here is derived from an EMBL/GenBank/DDBJ whole genome shotgun (WGS) entry which is preliminary data.</text>
</comment>
<accession>A0A3A9KTX7</accession>
<dbReference type="RefSeq" id="WP_110938404.1">
    <property type="nucleotide sequence ID" value="NZ_KZ614147.1"/>
</dbReference>
<evidence type="ECO:0000313" key="2">
    <source>
        <dbReference type="EMBL" id="RKL68066.1"/>
    </source>
</evidence>
<evidence type="ECO:0000313" key="3">
    <source>
        <dbReference type="Proteomes" id="UP000281498"/>
    </source>
</evidence>
<evidence type="ECO:0000256" key="1">
    <source>
        <dbReference type="ARBA" id="ARBA00023125"/>
    </source>
</evidence>
<proteinExistence type="predicted"/>
<reference evidence="2 3" key="1">
    <citation type="submission" date="2017-10" db="EMBL/GenBank/DDBJ databases">
        <title>Bacillus sp. nov., a halophilic bacterium isolated from a Keqin Lake.</title>
        <authorList>
            <person name="Wang H."/>
        </authorList>
    </citation>
    <scope>NUCLEOTIDE SEQUENCE [LARGE SCALE GENOMIC DNA]</scope>
    <source>
        <strain evidence="2 3">KCTC 13187</strain>
    </source>
</reference>
<dbReference type="OrthoDB" id="1258529at2"/>
<dbReference type="EMBL" id="PDOE01000002">
    <property type="protein sequence ID" value="RKL68066.1"/>
    <property type="molecule type" value="Genomic_DNA"/>
</dbReference>
<gene>
    <name evidence="2" type="ORF">CR203_06100</name>
</gene>
<dbReference type="GO" id="GO:0003677">
    <property type="term" value="F:DNA binding"/>
    <property type="evidence" value="ECO:0007669"/>
    <property type="project" value="UniProtKB-KW"/>
</dbReference>
<dbReference type="InterPro" id="IPR011991">
    <property type="entry name" value="ArsR-like_HTH"/>
</dbReference>
<keyword evidence="3" id="KW-1185">Reference proteome</keyword>
<dbReference type="InterPro" id="IPR036390">
    <property type="entry name" value="WH_DNA-bd_sf"/>
</dbReference>
<organism evidence="2 3">
    <name type="scientific">Salipaludibacillus neizhouensis</name>
    <dbReference type="NCBI Taxonomy" id="885475"/>
    <lineage>
        <taxon>Bacteria</taxon>
        <taxon>Bacillati</taxon>
        <taxon>Bacillota</taxon>
        <taxon>Bacilli</taxon>
        <taxon>Bacillales</taxon>
        <taxon>Bacillaceae</taxon>
    </lineage>
</organism>
<protein>
    <submittedName>
        <fullName evidence="2">Uncharacterized protein</fullName>
    </submittedName>
</protein>
<keyword evidence="1" id="KW-0238">DNA-binding</keyword>
<dbReference type="SUPFAM" id="SSF46785">
    <property type="entry name" value="Winged helix' DNA-binding domain"/>
    <property type="match status" value="1"/>
</dbReference>
<name>A0A3A9KTX7_9BACI</name>
<sequence length="141" mass="16862">MRGFKRSVIKEELVRLTGDYKSAIVLNQIIYWSEYNRDFDKFITAEKKWNEDSDMELTQGWFFKTAKELAEDTLINTDPSSIRRYVKKLVDAGWVEERNNPKMKWDHTKQYRVNLVKIQKDLTQMGLYLEGYNNKTDIPIQ</sequence>
<dbReference type="AlphaFoldDB" id="A0A3A9KTX7"/>
<dbReference type="Proteomes" id="UP000281498">
    <property type="component" value="Unassembled WGS sequence"/>
</dbReference>
<dbReference type="CDD" id="cd00090">
    <property type="entry name" value="HTH_ARSR"/>
    <property type="match status" value="1"/>
</dbReference>